<dbReference type="AlphaFoldDB" id="A0A8J3BTJ1"/>
<organism evidence="1 2">
    <name type="scientific">Mangrovihabitans endophyticus</name>
    <dbReference type="NCBI Taxonomy" id="1751298"/>
    <lineage>
        <taxon>Bacteria</taxon>
        <taxon>Bacillati</taxon>
        <taxon>Actinomycetota</taxon>
        <taxon>Actinomycetes</taxon>
        <taxon>Micromonosporales</taxon>
        <taxon>Micromonosporaceae</taxon>
        <taxon>Mangrovihabitans</taxon>
    </lineage>
</organism>
<comment type="caution">
    <text evidence="1">The sequence shown here is derived from an EMBL/GenBank/DDBJ whole genome shotgun (WGS) entry which is preliminary data.</text>
</comment>
<proteinExistence type="predicted"/>
<name>A0A8J3BTJ1_9ACTN</name>
<protein>
    <submittedName>
        <fullName evidence="1">Uncharacterized protein</fullName>
    </submittedName>
</protein>
<keyword evidence="2" id="KW-1185">Reference proteome</keyword>
<evidence type="ECO:0000313" key="1">
    <source>
        <dbReference type="EMBL" id="GGK76414.1"/>
    </source>
</evidence>
<accession>A0A8J3BTJ1</accession>
<evidence type="ECO:0000313" key="2">
    <source>
        <dbReference type="Proteomes" id="UP000656042"/>
    </source>
</evidence>
<sequence length="248" mass="25808">MTEPSAPEMLAAAGVAFVGEVQQRDAANVPGLATDDPTAIVRVERVVKAPAEVGLAAGVAVTLRLGSPSPPLSVGDRFLFFADGWIYAETIALIEVGRLPVEGAAAALMATGGPDAPATDAMHALSQDEVVTHAREADAVVRARVVALTDAAPQAEPREHDPLVWIATLAVDLAVKGDIGGRSEVAVAYANSQDVQWRSALKPKAGQAGLWLLHGPQTGWPGTAAFSVLHAMDLQPSIQLDLLRERGI</sequence>
<dbReference type="EMBL" id="BMMX01000001">
    <property type="protein sequence ID" value="GGK76414.1"/>
    <property type="molecule type" value="Genomic_DNA"/>
</dbReference>
<gene>
    <name evidence="1" type="ORF">GCM10012284_07940</name>
</gene>
<dbReference type="RefSeq" id="WP_189077599.1">
    <property type="nucleotide sequence ID" value="NZ_BMMX01000001.1"/>
</dbReference>
<dbReference type="Proteomes" id="UP000656042">
    <property type="component" value="Unassembled WGS sequence"/>
</dbReference>
<reference evidence="1" key="1">
    <citation type="journal article" date="2014" name="Int. J. Syst. Evol. Microbiol.">
        <title>Complete genome sequence of Corynebacterium casei LMG S-19264T (=DSM 44701T), isolated from a smear-ripened cheese.</title>
        <authorList>
            <consortium name="US DOE Joint Genome Institute (JGI-PGF)"/>
            <person name="Walter F."/>
            <person name="Albersmeier A."/>
            <person name="Kalinowski J."/>
            <person name="Ruckert C."/>
        </authorList>
    </citation>
    <scope>NUCLEOTIDE SEQUENCE</scope>
    <source>
        <strain evidence="1">CGMCC 4.7299</strain>
    </source>
</reference>
<reference evidence="1" key="2">
    <citation type="submission" date="2020-09" db="EMBL/GenBank/DDBJ databases">
        <authorList>
            <person name="Sun Q."/>
            <person name="Zhou Y."/>
        </authorList>
    </citation>
    <scope>NUCLEOTIDE SEQUENCE</scope>
    <source>
        <strain evidence="1">CGMCC 4.7299</strain>
    </source>
</reference>